<dbReference type="PANTHER" id="PTHR38031">
    <property type="entry name" value="SULFUR CARRIER PROTEIN SLR0821-RELATED"/>
    <property type="match status" value="1"/>
</dbReference>
<organism evidence="6 8">
    <name type="scientific">Thermoproteota archaeon</name>
    <dbReference type="NCBI Taxonomy" id="2056631"/>
    <lineage>
        <taxon>Archaea</taxon>
        <taxon>Thermoproteota</taxon>
    </lineage>
</organism>
<dbReference type="GO" id="GO:0034227">
    <property type="term" value="P:tRNA thio-modification"/>
    <property type="evidence" value="ECO:0007669"/>
    <property type="project" value="InterPro"/>
</dbReference>
<evidence type="ECO:0000313" key="5">
    <source>
        <dbReference type="EMBL" id="RZN56674.1"/>
    </source>
</evidence>
<comment type="caution">
    <text evidence="6">The sequence shown here is derived from an EMBL/GenBank/DDBJ whole genome shotgun (WGS) entry which is preliminary data.</text>
</comment>
<proteinExistence type="predicted"/>
<evidence type="ECO:0000313" key="6">
    <source>
        <dbReference type="EMBL" id="TDA37627.1"/>
    </source>
</evidence>
<evidence type="ECO:0000256" key="4">
    <source>
        <dbReference type="ARBA" id="ARBA00022786"/>
    </source>
</evidence>
<reference evidence="6 8" key="1">
    <citation type="journal article" date="2019" name="Nat. Microbiol.">
        <title>Expanding anaerobic alkane metabolism in the domain of Archaea.</title>
        <authorList>
            <person name="Wang Y."/>
            <person name="Wegener G."/>
            <person name="Hou J."/>
            <person name="Wang F."/>
            <person name="Xiao X."/>
        </authorList>
    </citation>
    <scope>NUCLEOTIDE SEQUENCE [LARGE SCALE GENOMIC DNA]</scope>
    <source>
        <strain evidence="6">WYZ-LMO11</strain>
    </source>
</reference>
<protein>
    <submittedName>
        <fullName evidence="5">MoaD family protein</fullName>
    </submittedName>
    <submittedName>
        <fullName evidence="6">Molybdopterin synthase sulfur carrier subunit</fullName>
    </submittedName>
</protein>
<dbReference type="GO" id="GO:0005737">
    <property type="term" value="C:cytoplasm"/>
    <property type="evidence" value="ECO:0007669"/>
    <property type="project" value="InterPro"/>
</dbReference>
<dbReference type="InterPro" id="IPR010038">
    <property type="entry name" value="MoaD_arc-typ"/>
</dbReference>
<gene>
    <name evidence="6" type="ORF">DSO09_06640</name>
    <name evidence="5" type="ORF">EF809_02325</name>
</gene>
<dbReference type="Proteomes" id="UP000316080">
    <property type="component" value="Unassembled WGS sequence"/>
</dbReference>
<name>A0A523B9L3_9CREN</name>
<keyword evidence="3" id="KW-0819">tRNA processing</keyword>
<dbReference type="InterPro" id="IPR015221">
    <property type="entry name" value="Urm1"/>
</dbReference>
<evidence type="ECO:0000256" key="2">
    <source>
        <dbReference type="ARBA" id="ARBA00022499"/>
    </source>
</evidence>
<accession>A0A523B9L3</accession>
<dbReference type="Pfam" id="PF09138">
    <property type="entry name" value="Urm1"/>
    <property type="match status" value="1"/>
</dbReference>
<evidence type="ECO:0000256" key="1">
    <source>
        <dbReference type="ARBA" id="ARBA00022490"/>
    </source>
</evidence>
<dbReference type="InterPro" id="IPR052045">
    <property type="entry name" value="Sulfur_Carrier/Prot_Modifier"/>
</dbReference>
<dbReference type="Gene3D" id="3.10.20.30">
    <property type="match status" value="1"/>
</dbReference>
<sequence>MAVLKGLSEEPIKSINIEGDTLKDLLDYLKNKESPKVRSRLFNEDGSLHSDIIIFINGKDYNLIGGLNTKIKDGDEIVILPTVHGG</sequence>
<dbReference type="AlphaFoldDB" id="A0A523B9L3"/>
<dbReference type="EMBL" id="RXIH01000019">
    <property type="protein sequence ID" value="RZN56674.1"/>
    <property type="molecule type" value="Genomic_DNA"/>
</dbReference>
<dbReference type="InterPro" id="IPR012675">
    <property type="entry name" value="Beta-grasp_dom_sf"/>
</dbReference>
<dbReference type="Proteomes" id="UP000317265">
    <property type="component" value="Unassembled WGS sequence"/>
</dbReference>
<reference evidence="5 7" key="2">
    <citation type="journal article" date="2019" name="Nat. Microbiol.">
        <title>Wide diversity of methane and short-chain alkane metabolisms in uncultured archaea.</title>
        <authorList>
            <person name="Borrel G."/>
            <person name="Adam P.S."/>
            <person name="McKay L.J."/>
            <person name="Chen L.X."/>
            <person name="Sierra-Garcia I.N."/>
            <person name="Sieber C.M."/>
            <person name="Letourneur Q."/>
            <person name="Ghozlane A."/>
            <person name="Andersen G.L."/>
            <person name="Li W.J."/>
            <person name="Hallam S.J."/>
            <person name="Muyzer G."/>
            <person name="de Oliveira V.M."/>
            <person name="Inskeep W.P."/>
            <person name="Banfield J.F."/>
            <person name="Gribaldo S."/>
        </authorList>
    </citation>
    <scope>NUCLEOTIDE SEQUENCE [LARGE SCALE GENOMIC DNA]</scope>
    <source>
        <strain evidence="5">Verst-YHS</strain>
    </source>
</reference>
<evidence type="ECO:0000256" key="3">
    <source>
        <dbReference type="ARBA" id="ARBA00022694"/>
    </source>
</evidence>
<dbReference type="NCBIfam" id="TIGR01687">
    <property type="entry name" value="moaD_arch"/>
    <property type="match status" value="1"/>
</dbReference>
<keyword evidence="4" id="KW-0833">Ubl conjugation pathway</keyword>
<keyword evidence="1" id="KW-0963">Cytoplasm</keyword>
<evidence type="ECO:0000313" key="7">
    <source>
        <dbReference type="Proteomes" id="UP000316080"/>
    </source>
</evidence>
<dbReference type="SUPFAM" id="SSF54285">
    <property type="entry name" value="MoaD/ThiS"/>
    <property type="match status" value="1"/>
</dbReference>
<dbReference type="PANTHER" id="PTHR38031:SF1">
    <property type="entry name" value="SULFUR CARRIER PROTEIN CYSO"/>
    <property type="match status" value="1"/>
</dbReference>
<dbReference type="InterPro" id="IPR016155">
    <property type="entry name" value="Mopterin_synth/thiamin_S_b"/>
</dbReference>
<keyword evidence="2" id="KW-1017">Isopeptide bond</keyword>
<evidence type="ECO:0000313" key="8">
    <source>
        <dbReference type="Proteomes" id="UP000317265"/>
    </source>
</evidence>
<dbReference type="EMBL" id="QNVI01000067">
    <property type="protein sequence ID" value="TDA37627.1"/>
    <property type="molecule type" value="Genomic_DNA"/>
</dbReference>